<dbReference type="InterPro" id="IPR036259">
    <property type="entry name" value="MFS_trans_sf"/>
</dbReference>
<name>A0A8H3IS34_9LECA</name>
<keyword evidence="4 6" id="KW-0472">Membrane</keyword>
<feature type="transmembrane region" description="Helical" evidence="6">
    <location>
        <begin position="143"/>
        <end position="163"/>
    </location>
</feature>
<dbReference type="PROSITE" id="PS50850">
    <property type="entry name" value="MFS"/>
    <property type="match status" value="1"/>
</dbReference>
<feature type="transmembrane region" description="Helical" evidence="6">
    <location>
        <begin position="169"/>
        <end position="195"/>
    </location>
</feature>
<comment type="caution">
    <text evidence="8">The sequence shown here is derived from an EMBL/GenBank/DDBJ whole genome shotgun (WGS) entry which is preliminary data.</text>
</comment>
<dbReference type="Proteomes" id="UP000664203">
    <property type="component" value="Unassembled WGS sequence"/>
</dbReference>
<feature type="transmembrane region" description="Helical" evidence="6">
    <location>
        <begin position="115"/>
        <end position="136"/>
    </location>
</feature>
<feature type="transmembrane region" description="Helical" evidence="6">
    <location>
        <begin position="247"/>
        <end position="268"/>
    </location>
</feature>
<dbReference type="InterPro" id="IPR011701">
    <property type="entry name" value="MFS"/>
</dbReference>
<feature type="transmembrane region" description="Helical" evidence="6">
    <location>
        <begin position="392"/>
        <end position="413"/>
    </location>
</feature>
<feature type="transmembrane region" description="Helical" evidence="6">
    <location>
        <begin position="289"/>
        <end position="312"/>
    </location>
</feature>
<feature type="compositionally biased region" description="Polar residues" evidence="5">
    <location>
        <begin position="7"/>
        <end position="17"/>
    </location>
</feature>
<dbReference type="Pfam" id="PF07690">
    <property type="entry name" value="MFS_1"/>
    <property type="match status" value="1"/>
</dbReference>
<feature type="transmembrane region" description="Helical" evidence="6">
    <location>
        <begin position="425"/>
        <end position="448"/>
    </location>
</feature>
<evidence type="ECO:0000256" key="6">
    <source>
        <dbReference type="SAM" id="Phobius"/>
    </source>
</evidence>
<gene>
    <name evidence="8" type="ORF">ALECFALPRED_007581</name>
</gene>
<feature type="transmembrane region" description="Helical" evidence="6">
    <location>
        <begin position="332"/>
        <end position="350"/>
    </location>
</feature>
<evidence type="ECO:0000256" key="3">
    <source>
        <dbReference type="ARBA" id="ARBA00022989"/>
    </source>
</evidence>
<proteinExistence type="predicted"/>
<sequence>MAEKEATLQTKPTSSSEIAFPAYGDRSAHPDESDDIVTNYLNGWSLHLVTIALCLALFLASLEVSIVATSLIAITDDLQGFSESSWIVTSYMLTYTGFLIIWAKLSDIFGRKLFIIASVCLFVIFSGACGAAQTIIQLIIFRAFQGIGGAGTYSMAFVIFFELVPPEKFASYTSMVSVVFAVAILLGPLLGGAVNKYTTWRWIFLLNFSKAQFNRVDFLGTTLLLSATILLVSALEEAGTRYEWRSVYVIVVLVVSGLSWIAFLAWSWKITRAAGVREPVFPWRFMQSRIRIGLIMTIFLTGAPFTVTVIQIPQRFQAVNNMSALGAGVRLLPFAIPCAIGSALTAAVAGKAKIPPIYLMLGGSAIQVVGFALLSTAPETTHISSAQYGYEAIAGFAVGISLCCVILMTPFAVEKRDKSVAMSAVIQFRTMGGAIGLAIVTTVINSYLRNRLAGVLPPDQIAALLQSTDALGTLPPALAESVRGIFARGYNLQLRIMIGFSAAQIPVTFLMWQRKQIVV</sequence>
<dbReference type="Gene3D" id="1.20.1720.10">
    <property type="entry name" value="Multidrug resistance protein D"/>
    <property type="match status" value="1"/>
</dbReference>
<feature type="transmembrane region" description="Helical" evidence="6">
    <location>
        <begin position="357"/>
        <end position="377"/>
    </location>
</feature>
<dbReference type="EMBL" id="CAJPDR010000505">
    <property type="protein sequence ID" value="CAF9938242.1"/>
    <property type="molecule type" value="Genomic_DNA"/>
</dbReference>
<evidence type="ECO:0000256" key="4">
    <source>
        <dbReference type="ARBA" id="ARBA00023136"/>
    </source>
</evidence>
<comment type="subcellular location">
    <subcellularLocation>
        <location evidence="1">Membrane</location>
        <topology evidence="1">Multi-pass membrane protein</topology>
    </subcellularLocation>
</comment>
<feature type="transmembrane region" description="Helical" evidence="6">
    <location>
        <begin position="216"/>
        <end position="235"/>
    </location>
</feature>
<reference evidence="8" key="1">
    <citation type="submission" date="2021-03" db="EMBL/GenBank/DDBJ databases">
        <authorList>
            <person name="Tagirdzhanova G."/>
        </authorList>
    </citation>
    <scope>NUCLEOTIDE SEQUENCE</scope>
</reference>
<dbReference type="GO" id="GO:0005886">
    <property type="term" value="C:plasma membrane"/>
    <property type="evidence" value="ECO:0007669"/>
    <property type="project" value="TreeGrafter"/>
</dbReference>
<dbReference type="PANTHER" id="PTHR23501">
    <property type="entry name" value="MAJOR FACILITATOR SUPERFAMILY"/>
    <property type="match status" value="1"/>
</dbReference>
<evidence type="ECO:0000256" key="2">
    <source>
        <dbReference type="ARBA" id="ARBA00022692"/>
    </source>
</evidence>
<feature type="region of interest" description="Disordered" evidence="5">
    <location>
        <begin position="1"/>
        <end position="29"/>
    </location>
</feature>
<keyword evidence="3 6" id="KW-1133">Transmembrane helix</keyword>
<protein>
    <recommendedName>
        <fullName evidence="7">Major facilitator superfamily (MFS) profile domain-containing protein</fullName>
    </recommendedName>
</protein>
<dbReference type="OrthoDB" id="440553at2759"/>
<feature type="domain" description="Major facilitator superfamily (MFS) profile" evidence="7">
    <location>
        <begin position="49"/>
        <end position="519"/>
    </location>
</feature>
<evidence type="ECO:0000256" key="1">
    <source>
        <dbReference type="ARBA" id="ARBA00004141"/>
    </source>
</evidence>
<dbReference type="AlphaFoldDB" id="A0A8H3IS34"/>
<dbReference type="PANTHER" id="PTHR23501:SF43">
    <property type="entry name" value="MULTIDRUG TRANSPORTER, PUTATIVE (AFU_ORTHOLOGUE AFUA_6G03040)-RELATED"/>
    <property type="match status" value="1"/>
</dbReference>
<evidence type="ECO:0000313" key="8">
    <source>
        <dbReference type="EMBL" id="CAF9938242.1"/>
    </source>
</evidence>
<dbReference type="GO" id="GO:0022857">
    <property type="term" value="F:transmembrane transporter activity"/>
    <property type="evidence" value="ECO:0007669"/>
    <property type="project" value="InterPro"/>
</dbReference>
<organism evidence="8 9">
    <name type="scientific">Alectoria fallacina</name>
    <dbReference type="NCBI Taxonomy" id="1903189"/>
    <lineage>
        <taxon>Eukaryota</taxon>
        <taxon>Fungi</taxon>
        <taxon>Dikarya</taxon>
        <taxon>Ascomycota</taxon>
        <taxon>Pezizomycotina</taxon>
        <taxon>Lecanoromycetes</taxon>
        <taxon>OSLEUM clade</taxon>
        <taxon>Lecanoromycetidae</taxon>
        <taxon>Lecanorales</taxon>
        <taxon>Lecanorineae</taxon>
        <taxon>Parmeliaceae</taxon>
        <taxon>Alectoria</taxon>
    </lineage>
</organism>
<evidence type="ECO:0000313" key="9">
    <source>
        <dbReference type="Proteomes" id="UP000664203"/>
    </source>
</evidence>
<keyword evidence="9" id="KW-1185">Reference proteome</keyword>
<evidence type="ECO:0000256" key="5">
    <source>
        <dbReference type="SAM" id="MobiDB-lite"/>
    </source>
</evidence>
<dbReference type="SUPFAM" id="SSF103473">
    <property type="entry name" value="MFS general substrate transporter"/>
    <property type="match status" value="2"/>
</dbReference>
<feature type="transmembrane region" description="Helical" evidence="6">
    <location>
        <begin position="48"/>
        <end position="74"/>
    </location>
</feature>
<keyword evidence="2 6" id="KW-0812">Transmembrane</keyword>
<accession>A0A8H3IS34</accession>
<evidence type="ECO:0000259" key="7">
    <source>
        <dbReference type="PROSITE" id="PS50850"/>
    </source>
</evidence>
<dbReference type="InterPro" id="IPR020846">
    <property type="entry name" value="MFS_dom"/>
</dbReference>
<feature type="transmembrane region" description="Helical" evidence="6">
    <location>
        <begin position="86"/>
        <end position="103"/>
    </location>
</feature>